<keyword evidence="1" id="KW-0812">Transmembrane</keyword>
<name>A0ABP8LAM4_9MICO</name>
<dbReference type="InterPro" id="IPR028087">
    <property type="entry name" value="Tad_N"/>
</dbReference>
<evidence type="ECO:0000259" key="2">
    <source>
        <dbReference type="Pfam" id="PF13400"/>
    </source>
</evidence>
<evidence type="ECO:0000313" key="3">
    <source>
        <dbReference type="EMBL" id="GAA4426044.1"/>
    </source>
</evidence>
<accession>A0ABP8LAM4</accession>
<dbReference type="EMBL" id="BAABGN010000011">
    <property type="protein sequence ID" value="GAA4426044.1"/>
    <property type="molecule type" value="Genomic_DNA"/>
</dbReference>
<feature type="domain" description="Putative Flp pilus-assembly TadG-like N-terminal" evidence="2">
    <location>
        <begin position="9"/>
        <end position="56"/>
    </location>
</feature>
<comment type="caution">
    <text evidence="3">The sequence shown here is derived from an EMBL/GenBank/DDBJ whole genome shotgun (WGS) entry which is preliminary data.</text>
</comment>
<protein>
    <recommendedName>
        <fullName evidence="2">Putative Flp pilus-assembly TadG-like N-terminal domain-containing protein</fullName>
    </recommendedName>
</protein>
<dbReference type="Proteomes" id="UP001500622">
    <property type="component" value="Unassembled WGS sequence"/>
</dbReference>
<organism evidence="3 4">
    <name type="scientific">Georgenia halophila</name>
    <dbReference type="NCBI Taxonomy" id="620889"/>
    <lineage>
        <taxon>Bacteria</taxon>
        <taxon>Bacillati</taxon>
        <taxon>Actinomycetota</taxon>
        <taxon>Actinomycetes</taxon>
        <taxon>Micrococcales</taxon>
        <taxon>Bogoriellaceae</taxon>
        <taxon>Georgenia</taxon>
    </lineage>
</organism>
<dbReference type="Pfam" id="PF13400">
    <property type="entry name" value="Tad"/>
    <property type="match status" value="1"/>
</dbReference>
<evidence type="ECO:0000256" key="1">
    <source>
        <dbReference type="SAM" id="Phobius"/>
    </source>
</evidence>
<gene>
    <name evidence="3" type="ORF">GCM10023169_24460</name>
</gene>
<keyword evidence="4" id="KW-1185">Reference proteome</keyword>
<feature type="transmembrane region" description="Helical" evidence="1">
    <location>
        <begin position="12"/>
        <end position="37"/>
    </location>
</feature>
<evidence type="ECO:0000313" key="4">
    <source>
        <dbReference type="Proteomes" id="UP001500622"/>
    </source>
</evidence>
<keyword evidence="1" id="KW-0472">Membrane</keyword>
<dbReference type="RefSeq" id="WP_345216543.1">
    <property type="nucleotide sequence ID" value="NZ_BAABGN010000011.1"/>
</dbReference>
<proteinExistence type="predicted"/>
<keyword evidence="1" id="KW-1133">Transmembrane helix</keyword>
<reference evidence="4" key="1">
    <citation type="journal article" date="2019" name="Int. J. Syst. Evol. Microbiol.">
        <title>The Global Catalogue of Microorganisms (GCM) 10K type strain sequencing project: providing services to taxonomists for standard genome sequencing and annotation.</title>
        <authorList>
            <consortium name="The Broad Institute Genomics Platform"/>
            <consortium name="The Broad Institute Genome Sequencing Center for Infectious Disease"/>
            <person name="Wu L."/>
            <person name="Ma J."/>
        </authorList>
    </citation>
    <scope>NUCLEOTIDE SEQUENCE [LARGE SCALE GENOMIC DNA]</scope>
    <source>
        <strain evidence="4">JCM 17810</strain>
    </source>
</reference>
<sequence length="318" mass="32679">MQRLKDDRGAVSVMVALLIVPLIAFAAIAIDVAAMWADKQQLQTGADAGALAVAQDCAQNACADPAYTAQTLAAANVNDGGATAAITDPQLNTLTPSSGSVTVQTSGTREHWFAPVLGIDQSTITTEATAGWGAPTGGTAVLPVAFSLCEFLDQTGGGLPSGTTERTIFFTKSSGTSCTGPSNNFVPGGFGWLTVNGGSCQTTSAIDDVLWSDTGENVPSGCTTADFAAVQNQTVLLPIFDDTGGTGSSAWYRLYGYAAFTITGYHFVGQYSWSADGACKGSVRCVQGYFTEFVDLTDAFDYGTSAPQLGASVVSLTS</sequence>